<evidence type="ECO:0000259" key="8">
    <source>
        <dbReference type="Pfam" id="PF12719"/>
    </source>
</evidence>
<name>A0A3P6TYC2_LITSI</name>
<keyword evidence="6" id="KW-0226">DNA condensation</keyword>
<sequence length="953" mass="108232">MQKLVEIYGMIRLIGRRTGTKWRTRQPSLGQECQVTKRAHAKTEMSVLQIPMVKKLPCDELLAKLPLIQELLTVIRGTDDDGEINGCIEKFCEAIRKEGVETSAVLSEIELWLWYFTGQSQSDKSADRCLSFFVKCGLRMLLEDAVTPPLLTLLLKHIESIQFSVCDASRYRCCRLITSIFEGIEEIEADYEPTTCKEEGSLPIEVMNDLVKILQGRVYDKNPFVRAEVIRSLSIFYRIGDKNNNENGFDCTKYIFDALEDVSRDVRTAAIQSIPLFSENDVSRFISMVLMETDSSVRRLGFSRITCNLHVRSLTVQQRMQLLKAAFASEDGNFRDKFSAVLRKIAERMVVNWAGNDAALMIFLKNYQRGIGSARTSEMLINLRELCSATEAKSDKTDITACTDFVNYSILDRLNYTELRRSSNSNLYVISGRIYIWRTLCEYCKFNAVDEADRCESLHVLLPDMVDFVDFLYNSLATWTASTDSVQGLLEECIIFQLCLLTRSFDQTDRVGMGKWQNTLETIISTRDLPNSDKVLEFAVYELFDLFYAKEGKLEEFLEWCCYRINSFLTRDLNETEELPLTRSLLAKLGVDYAMSCDEATEEDSNYEPKSHNTQRALLLLRSIMRNSCTAKVTTFLRTAFDQVVDTYCATLDPMIWTSLSEVIGLGVAIDAQIARERIHVLRSAIEVEGSPARVKALALTSIAACAILRSYAATARLYYPEIEDNGVKKGQMLLQVFEGFIFSEDAELSFTAAESIGKILYHGCCCFPSALAGLLLRYFDSSCQPYPYSFLDYFFNFYPASNSINQHKLIGALRHSLKVLNEGQYGATLLTNIDASGMINFVAKAVRKSTLLKSARKRKLKQTYPPQFFLISCLLDWVITNGEGDLSAACVGALAYTSPEEFSDNNKAYSHLLKLTTQCINVLLTLELDKLIPITRRFERRLKHNEVNEREK</sequence>
<reference evidence="9 10" key="1">
    <citation type="submission" date="2018-08" db="EMBL/GenBank/DDBJ databases">
        <authorList>
            <person name="Laetsch R D."/>
            <person name="Stevens L."/>
            <person name="Kumar S."/>
            <person name="Blaxter L. M."/>
        </authorList>
    </citation>
    <scope>NUCLEOTIDE SEQUENCE [LARGE SCALE GENOMIC DNA]</scope>
</reference>
<accession>A0A3P6TYC2</accession>
<evidence type="ECO:0000313" key="9">
    <source>
        <dbReference type="EMBL" id="VDK83950.1"/>
    </source>
</evidence>
<proteinExistence type="inferred from homology"/>
<keyword evidence="7" id="KW-0131">Cell cycle</keyword>
<dbReference type="InterPro" id="IPR011989">
    <property type="entry name" value="ARM-like"/>
</dbReference>
<evidence type="ECO:0000256" key="4">
    <source>
        <dbReference type="ARBA" id="ARBA00022618"/>
    </source>
</evidence>
<keyword evidence="3" id="KW-0158">Chromosome</keyword>
<evidence type="ECO:0000256" key="5">
    <source>
        <dbReference type="ARBA" id="ARBA00022776"/>
    </source>
</evidence>
<dbReference type="InterPro" id="IPR025977">
    <property type="entry name" value="Cnd3_C"/>
</dbReference>
<evidence type="ECO:0000256" key="2">
    <source>
        <dbReference type="ARBA" id="ARBA00006533"/>
    </source>
</evidence>
<dbReference type="EMBL" id="UYRX01000566">
    <property type="protein sequence ID" value="VDK83950.1"/>
    <property type="molecule type" value="Genomic_DNA"/>
</dbReference>
<keyword evidence="5" id="KW-0498">Mitosis</keyword>
<dbReference type="Proteomes" id="UP000277928">
    <property type="component" value="Unassembled WGS sequence"/>
</dbReference>
<dbReference type="Gene3D" id="1.25.10.10">
    <property type="entry name" value="Leucine-rich Repeat Variant"/>
    <property type="match status" value="1"/>
</dbReference>
<dbReference type="SUPFAM" id="SSF48371">
    <property type="entry name" value="ARM repeat"/>
    <property type="match status" value="1"/>
</dbReference>
<evidence type="ECO:0000256" key="1">
    <source>
        <dbReference type="ARBA" id="ARBA00004286"/>
    </source>
</evidence>
<feature type="domain" description="Nuclear condensin complex subunit 3 C-terminal" evidence="8">
    <location>
        <begin position="662"/>
        <end position="864"/>
    </location>
</feature>
<evidence type="ECO:0000256" key="7">
    <source>
        <dbReference type="ARBA" id="ARBA00023306"/>
    </source>
</evidence>
<dbReference type="OrthoDB" id="5802069at2759"/>
<dbReference type="GO" id="GO:0000796">
    <property type="term" value="C:condensin complex"/>
    <property type="evidence" value="ECO:0007669"/>
    <property type="project" value="InterPro"/>
</dbReference>
<dbReference type="InterPro" id="IPR027165">
    <property type="entry name" value="CND3"/>
</dbReference>
<dbReference type="OMA" id="QFFLISC"/>
<dbReference type="AlphaFoldDB" id="A0A3P6TYC2"/>
<dbReference type="Pfam" id="PF12719">
    <property type="entry name" value="Cnd3"/>
    <property type="match status" value="1"/>
</dbReference>
<dbReference type="InterPro" id="IPR016024">
    <property type="entry name" value="ARM-type_fold"/>
</dbReference>
<keyword evidence="10" id="KW-1185">Reference proteome</keyword>
<dbReference type="STRING" id="42156.A0A3P6TYC2"/>
<dbReference type="GO" id="GO:0051301">
    <property type="term" value="P:cell division"/>
    <property type="evidence" value="ECO:0007669"/>
    <property type="project" value="UniProtKB-KW"/>
</dbReference>
<evidence type="ECO:0000256" key="3">
    <source>
        <dbReference type="ARBA" id="ARBA00022454"/>
    </source>
</evidence>
<gene>
    <name evidence="9" type="ORF">NLS_LOCUS6436</name>
</gene>
<dbReference type="PANTHER" id="PTHR14418">
    <property type="entry name" value="CONDENSIN COMPLEX SUBUNIT 3-RELATED"/>
    <property type="match status" value="1"/>
</dbReference>
<comment type="subcellular location">
    <subcellularLocation>
        <location evidence="1">Chromosome</location>
    </subcellularLocation>
</comment>
<dbReference type="GO" id="GO:0000793">
    <property type="term" value="C:condensed chromosome"/>
    <property type="evidence" value="ECO:0007669"/>
    <property type="project" value="TreeGrafter"/>
</dbReference>
<evidence type="ECO:0000256" key="6">
    <source>
        <dbReference type="ARBA" id="ARBA00023067"/>
    </source>
</evidence>
<evidence type="ECO:0000313" key="10">
    <source>
        <dbReference type="Proteomes" id="UP000277928"/>
    </source>
</evidence>
<keyword evidence="4" id="KW-0132">Cell division</keyword>
<dbReference type="GO" id="GO:0007076">
    <property type="term" value="P:mitotic chromosome condensation"/>
    <property type="evidence" value="ECO:0007669"/>
    <property type="project" value="InterPro"/>
</dbReference>
<comment type="similarity">
    <text evidence="2">Belongs to the CND3 (condensin subunit 3) family.</text>
</comment>
<protein>
    <recommendedName>
        <fullName evidence="8">Nuclear condensin complex subunit 3 C-terminal domain-containing protein</fullName>
    </recommendedName>
</protein>
<dbReference type="PANTHER" id="PTHR14418:SF5">
    <property type="entry name" value="CONDENSIN COMPLEX SUBUNIT 3"/>
    <property type="match status" value="1"/>
</dbReference>
<organism evidence="9 10">
    <name type="scientific">Litomosoides sigmodontis</name>
    <name type="common">Filarial nematode worm</name>
    <dbReference type="NCBI Taxonomy" id="42156"/>
    <lineage>
        <taxon>Eukaryota</taxon>
        <taxon>Metazoa</taxon>
        <taxon>Ecdysozoa</taxon>
        <taxon>Nematoda</taxon>
        <taxon>Chromadorea</taxon>
        <taxon>Rhabditida</taxon>
        <taxon>Spirurina</taxon>
        <taxon>Spiruromorpha</taxon>
        <taxon>Filarioidea</taxon>
        <taxon>Onchocercidae</taxon>
        <taxon>Litomosoides</taxon>
    </lineage>
</organism>